<keyword evidence="1" id="KW-0812">Transmembrane</keyword>
<protein>
    <submittedName>
        <fullName evidence="2">Uncharacterized protein</fullName>
    </submittedName>
</protein>
<evidence type="ECO:0000313" key="2">
    <source>
        <dbReference type="EMBL" id="NEU70498.1"/>
    </source>
</evidence>
<proteinExistence type="predicted"/>
<gene>
    <name evidence="2" type="ORF">GK091_26770</name>
</gene>
<dbReference type="RefSeq" id="WP_164043807.1">
    <property type="nucleotide sequence ID" value="NZ_JAAGNZ010000005.1"/>
</dbReference>
<name>A0A6M0IQD7_9BACT</name>
<keyword evidence="1" id="KW-1133">Transmembrane helix</keyword>
<accession>A0A6M0IQD7</accession>
<comment type="caution">
    <text evidence="2">The sequence shown here is derived from an EMBL/GenBank/DDBJ whole genome shotgun (WGS) entry which is preliminary data.</text>
</comment>
<reference evidence="2 3" key="1">
    <citation type="submission" date="2020-02" db="EMBL/GenBank/DDBJ databases">
        <title>Draft genome sequence of two Spirosoma agri KCTC 52727 and Spirosoma terrae KCTC 52035.</title>
        <authorList>
            <person name="Rojas J."/>
            <person name="Ambika Manirajan B."/>
            <person name="Ratering S."/>
            <person name="Suarez C."/>
            <person name="Schnell S."/>
        </authorList>
    </citation>
    <scope>NUCLEOTIDE SEQUENCE [LARGE SCALE GENOMIC DNA]</scope>
    <source>
        <strain evidence="2 3">KCTC 52727</strain>
    </source>
</reference>
<dbReference type="AlphaFoldDB" id="A0A6M0IQD7"/>
<evidence type="ECO:0000256" key="1">
    <source>
        <dbReference type="SAM" id="Phobius"/>
    </source>
</evidence>
<dbReference type="EMBL" id="JAAGNZ010000005">
    <property type="protein sequence ID" value="NEU70498.1"/>
    <property type="molecule type" value="Genomic_DNA"/>
</dbReference>
<keyword evidence="1" id="KW-0472">Membrane</keyword>
<evidence type="ECO:0000313" key="3">
    <source>
        <dbReference type="Proteomes" id="UP000477386"/>
    </source>
</evidence>
<organism evidence="2 3">
    <name type="scientific">Spirosoma agri</name>
    <dbReference type="NCBI Taxonomy" id="1987381"/>
    <lineage>
        <taxon>Bacteria</taxon>
        <taxon>Pseudomonadati</taxon>
        <taxon>Bacteroidota</taxon>
        <taxon>Cytophagia</taxon>
        <taxon>Cytophagales</taxon>
        <taxon>Cytophagaceae</taxon>
        <taxon>Spirosoma</taxon>
    </lineage>
</organism>
<dbReference type="Proteomes" id="UP000477386">
    <property type="component" value="Unassembled WGS sequence"/>
</dbReference>
<feature type="transmembrane region" description="Helical" evidence="1">
    <location>
        <begin position="6"/>
        <end position="23"/>
    </location>
</feature>
<sequence>MNLVYALAVIGVLWLIFGVFYLIRHVSFSRKCPHCGEAHPDRVPRSALAKTLAVVMTVKAYRCNNCSTQFIKIGDTD</sequence>
<keyword evidence="3" id="KW-1185">Reference proteome</keyword>